<evidence type="ECO:0000256" key="2">
    <source>
        <dbReference type="ARBA" id="ARBA00022723"/>
    </source>
</evidence>
<dbReference type="InterPro" id="IPR024607">
    <property type="entry name" value="Sulfatase_CS"/>
</dbReference>
<dbReference type="Pfam" id="PF00884">
    <property type="entry name" value="Sulfatase"/>
    <property type="match status" value="1"/>
</dbReference>
<reference evidence="6 7" key="1">
    <citation type="journal article" date="2024" name="Appl. Environ. Microbiol.">
        <title>Pontiella agarivorans sp. nov., a novel marine anaerobic bacterium capable of degrading macroalgal polysaccharides and fixing nitrogen.</title>
        <authorList>
            <person name="Liu N."/>
            <person name="Kivenson V."/>
            <person name="Peng X."/>
            <person name="Cui Z."/>
            <person name="Lankiewicz T.S."/>
            <person name="Gosselin K.M."/>
            <person name="English C.J."/>
            <person name="Blair E.M."/>
            <person name="O'Malley M.A."/>
            <person name="Valentine D.L."/>
        </authorList>
    </citation>
    <scope>NUCLEOTIDE SEQUENCE [LARGE SCALE GENOMIC DNA]</scope>
    <source>
        <strain evidence="6 7">NLcol2</strain>
    </source>
</reference>
<dbReference type="SUPFAM" id="SSF53649">
    <property type="entry name" value="Alkaline phosphatase-like"/>
    <property type="match status" value="1"/>
</dbReference>
<dbReference type="InterPro" id="IPR050738">
    <property type="entry name" value="Sulfatase"/>
</dbReference>
<dbReference type="InterPro" id="IPR000917">
    <property type="entry name" value="Sulfatase_N"/>
</dbReference>
<dbReference type="PANTHER" id="PTHR42693:SF53">
    <property type="entry name" value="ENDO-4-O-SULFATASE"/>
    <property type="match status" value="1"/>
</dbReference>
<comment type="caution">
    <text evidence="6">The sequence shown here is derived from an EMBL/GenBank/DDBJ whole genome shotgun (WGS) entry which is preliminary data.</text>
</comment>
<comment type="similarity">
    <text evidence="1">Belongs to the sulfatase family.</text>
</comment>
<protein>
    <submittedName>
        <fullName evidence="6">Sulfatase-like hydrolase/transferase</fullName>
    </submittedName>
</protein>
<accession>A0ABU5MU84</accession>
<evidence type="ECO:0000259" key="5">
    <source>
        <dbReference type="Pfam" id="PF00884"/>
    </source>
</evidence>
<keyword evidence="2" id="KW-0479">Metal-binding</keyword>
<name>A0ABU5MU84_9BACT</name>
<sequence length="439" mass="48768">MTINKSIVYYGLVVWGALCMQSHAVEQPNIVVIVADDLGYGDIGCYGSETIKTPHIDALAANGLRFTDFHSNGAVCSPTRASLMTGRYPHRTGVTSVITAHKHRHAGLALEETTIAEVVKSAGYRTALFGKWHLGYQPKYNPVHQGFDEYIGFVAGNVDFHAHLDQVGEEDWWKQDQLCPEEGYTTDLITKHGIEFIERNQNQPFLLFLTHEAPHYPYQGRNDPVQYVPGKGLVGSPKGTPETYKEMIEVMDDDIGRIVQTLEDCGLSEKTLIFFCSDNGPAGLGSAGGLRGKKSHVWEGGHRVPGIAYWPGTIEAGRISDEIVMGADLFPTIADLANAPLPEGVTRDGVNLLPHITEGTSLESRPMFWANWRGMAVRQGRYKLVTKPKRFEDPELYDLESDPAEKLNIASEHPEKVEELLKQLKSWHYEVTDGVKKIL</sequence>
<dbReference type="RefSeq" id="WP_322607501.1">
    <property type="nucleotide sequence ID" value="NZ_JARVCO010000002.1"/>
</dbReference>
<evidence type="ECO:0000313" key="6">
    <source>
        <dbReference type="EMBL" id="MDZ8117703.1"/>
    </source>
</evidence>
<dbReference type="Proteomes" id="UP001290861">
    <property type="component" value="Unassembled WGS sequence"/>
</dbReference>
<proteinExistence type="inferred from homology"/>
<gene>
    <name evidence="6" type="ORF">P9H32_03615</name>
</gene>
<keyword evidence="7" id="KW-1185">Reference proteome</keyword>
<dbReference type="InterPro" id="IPR017850">
    <property type="entry name" value="Alkaline_phosphatase_core_sf"/>
</dbReference>
<dbReference type="EMBL" id="JARVCO010000002">
    <property type="protein sequence ID" value="MDZ8117703.1"/>
    <property type="molecule type" value="Genomic_DNA"/>
</dbReference>
<dbReference type="PANTHER" id="PTHR42693">
    <property type="entry name" value="ARYLSULFATASE FAMILY MEMBER"/>
    <property type="match status" value="1"/>
</dbReference>
<dbReference type="Gene3D" id="3.40.720.10">
    <property type="entry name" value="Alkaline Phosphatase, subunit A"/>
    <property type="match status" value="1"/>
</dbReference>
<evidence type="ECO:0000256" key="1">
    <source>
        <dbReference type="ARBA" id="ARBA00008779"/>
    </source>
</evidence>
<dbReference type="PROSITE" id="PS00523">
    <property type="entry name" value="SULFATASE_1"/>
    <property type="match status" value="1"/>
</dbReference>
<keyword evidence="4" id="KW-0106">Calcium</keyword>
<organism evidence="6 7">
    <name type="scientific">Pontiella agarivorans</name>
    <dbReference type="NCBI Taxonomy" id="3038953"/>
    <lineage>
        <taxon>Bacteria</taxon>
        <taxon>Pseudomonadati</taxon>
        <taxon>Kiritimatiellota</taxon>
        <taxon>Kiritimatiellia</taxon>
        <taxon>Kiritimatiellales</taxon>
        <taxon>Pontiellaceae</taxon>
        <taxon>Pontiella</taxon>
    </lineage>
</organism>
<dbReference type="Gene3D" id="3.30.1120.10">
    <property type="match status" value="1"/>
</dbReference>
<keyword evidence="3" id="KW-0378">Hydrolase</keyword>
<evidence type="ECO:0000313" key="7">
    <source>
        <dbReference type="Proteomes" id="UP001290861"/>
    </source>
</evidence>
<feature type="domain" description="Sulfatase N-terminal" evidence="5">
    <location>
        <begin position="28"/>
        <end position="338"/>
    </location>
</feature>
<evidence type="ECO:0000256" key="3">
    <source>
        <dbReference type="ARBA" id="ARBA00022801"/>
    </source>
</evidence>
<evidence type="ECO:0000256" key="4">
    <source>
        <dbReference type="ARBA" id="ARBA00022837"/>
    </source>
</evidence>